<reference evidence="6 7" key="1">
    <citation type="submission" date="2017-02" db="EMBL/GenBank/DDBJ databases">
        <authorList>
            <person name="Peterson S.W."/>
        </authorList>
    </citation>
    <scope>NUCLEOTIDE SEQUENCE [LARGE SCALE GENOMIC DNA]</scope>
    <source>
        <strain evidence="6 7">DSM 22335</strain>
    </source>
</reference>
<evidence type="ECO:0000256" key="1">
    <source>
        <dbReference type="ARBA" id="ARBA00022553"/>
    </source>
</evidence>
<dbReference type="SUPFAM" id="SSF46894">
    <property type="entry name" value="C-terminal effector domain of the bipartite response regulators"/>
    <property type="match status" value="1"/>
</dbReference>
<dbReference type="InterPro" id="IPR039420">
    <property type="entry name" value="WalR-like"/>
</dbReference>
<dbReference type="SUPFAM" id="SSF52172">
    <property type="entry name" value="CheY-like"/>
    <property type="match status" value="1"/>
</dbReference>
<dbReference type="GO" id="GO:0006355">
    <property type="term" value="P:regulation of DNA-templated transcription"/>
    <property type="evidence" value="ECO:0007669"/>
    <property type="project" value="InterPro"/>
</dbReference>
<feature type="domain" description="HTH luxR-type" evidence="4">
    <location>
        <begin position="149"/>
        <end position="214"/>
    </location>
</feature>
<dbReference type="PANTHER" id="PTHR43214">
    <property type="entry name" value="TWO-COMPONENT RESPONSE REGULATOR"/>
    <property type="match status" value="1"/>
</dbReference>
<dbReference type="RefSeq" id="WP_078829917.1">
    <property type="nucleotide sequence ID" value="NZ_FUWH01000001.1"/>
</dbReference>
<keyword evidence="2 6" id="KW-0238">DNA-binding</keyword>
<dbReference type="CDD" id="cd17535">
    <property type="entry name" value="REC_NarL-like"/>
    <property type="match status" value="1"/>
</dbReference>
<gene>
    <name evidence="6" type="ORF">SAMN04488132_101587</name>
</gene>
<evidence type="ECO:0000313" key="6">
    <source>
        <dbReference type="EMBL" id="SJZ39652.1"/>
    </source>
</evidence>
<dbReference type="InterPro" id="IPR016032">
    <property type="entry name" value="Sig_transdc_resp-reg_C-effctor"/>
</dbReference>
<sequence length="225" mass="25599">MVAIALVEDHLTYHSVLTDFFRGSDQYSLDIIAQNGHDFIKKLQDKRTIPSVVLVDIRMPVMDGIALTHFLRILYPDMKVIGISGFIENDVVKNLFSSGASGYIMKARPDMVLNKALDTVMAGGIYVDERMADDLLIDLAIDHDTEPRRFYKQFGLTDREITFIMLNATSLTYEQIAETMFVEPKTVQTYFDRVSKKLHVNSRQGLTLFSLQNGLARLANYPMQH</sequence>
<evidence type="ECO:0000259" key="5">
    <source>
        <dbReference type="PROSITE" id="PS50110"/>
    </source>
</evidence>
<dbReference type="SMART" id="SM00421">
    <property type="entry name" value="HTH_LUXR"/>
    <property type="match status" value="1"/>
</dbReference>
<dbReference type="InterPro" id="IPR000792">
    <property type="entry name" value="Tscrpt_reg_LuxR_C"/>
</dbReference>
<dbReference type="InterPro" id="IPR036388">
    <property type="entry name" value="WH-like_DNA-bd_sf"/>
</dbReference>
<proteinExistence type="predicted"/>
<dbReference type="STRING" id="413434.SAMN04488132_101587"/>
<dbReference type="AlphaFoldDB" id="A0A1T4KB76"/>
<dbReference type="InterPro" id="IPR058245">
    <property type="entry name" value="NreC/VraR/RcsB-like_REC"/>
</dbReference>
<dbReference type="GO" id="GO:0000160">
    <property type="term" value="P:phosphorelay signal transduction system"/>
    <property type="evidence" value="ECO:0007669"/>
    <property type="project" value="InterPro"/>
</dbReference>
<dbReference type="OrthoDB" id="9796457at2"/>
<dbReference type="InterPro" id="IPR001789">
    <property type="entry name" value="Sig_transdc_resp-reg_receiver"/>
</dbReference>
<keyword evidence="1 3" id="KW-0597">Phosphoprotein</keyword>
<dbReference type="Proteomes" id="UP000190888">
    <property type="component" value="Unassembled WGS sequence"/>
</dbReference>
<feature type="modified residue" description="4-aspartylphosphate" evidence="3">
    <location>
        <position position="56"/>
    </location>
</feature>
<dbReference type="Gene3D" id="1.10.10.10">
    <property type="entry name" value="Winged helix-like DNA-binding domain superfamily/Winged helix DNA-binding domain"/>
    <property type="match status" value="1"/>
</dbReference>
<dbReference type="EMBL" id="FUWH01000001">
    <property type="protein sequence ID" value="SJZ39652.1"/>
    <property type="molecule type" value="Genomic_DNA"/>
</dbReference>
<dbReference type="GO" id="GO:0003677">
    <property type="term" value="F:DNA binding"/>
    <property type="evidence" value="ECO:0007669"/>
    <property type="project" value="UniProtKB-KW"/>
</dbReference>
<evidence type="ECO:0000256" key="2">
    <source>
        <dbReference type="ARBA" id="ARBA00023125"/>
    </source>
</evidence>
<evidence type="ECO:0000259" key="4">
    <source>
        <dbReference type="PROSITE" id="PS50043"/>
    </source>
</evidence>
<name>A0A1T4KB76_9BACT</name>
<feature type="domain" description="Response regulatory" evidence="5">
    <location>
        <begin position="3"/>
        <end position="121"/>
    </location>
</feature>
<dbReference type="InterPro" id="IPR011006">
    <property type="entry name" value="CheY-like_superfamily"/>
</dbReference>
<dbReference type="PROSITE" id="PS50110">
    <property type="entry name" value="RESPONSE_REGULATORY"/>
    <property type="match status" value="1"/>
</dbReference>
<dbReference type="Gene3D" id="3.40.50.2300">
    <property type="match status" value="1"/>
</dbReference>
<dbReference type="Pfam" id="PF00196">
    <property type="entry name" value="GerE"/>
    <property type="match status" value="1"/>
</dbReference>
<organism evidence="6 7">
    <name type="scientific">Sediminibacterium ginsengisoli</name>
    <dbReference type="NCBI Taxonomy" id="413434"/>
    <lineage>
        <taxon>Bacteria</taxon>
        <taxon>Pseudomonadati</taxon>
        <taxon>Bacteroidota</taxon>
        <taxon>Chitinophagia</taxon>
        <taxon>Chitinophagales</taxon>
        <taxon>Chitinophagaceae</taxon>
        <taxon>Sediminibacterium</taxon>
    </lineage>
</organism>
<protein>
    <submittedName>
        <fullName evidence="6">DNA-binding response regulator, NarL/FixJ family, contains REC and HTH domains</fullName>
    </submittedName>
</protein>
<evidence type="ECO:0000313" key="7">
    <source>
        <dbReference type="Proteomes" id="UP000190888"/>
    </source>
</evidence>
<evidence type="ECO:0000256" key="3">
    <source>
        <dbReference type="PROSITE-ProRule" id="PRU00169"/>
    </source>
</evidence>
<dbReference type="SMART" id="SM00448">
    <property type="entry name" value="REC"/>
    <property type="match status" value="1"/>
</dbReference>
<keyword evidence="7" id="KW-1185">Reference proteome</keyword>
<dbReference type="Pfam" id="PF00072">
    <property type="entry name" value="Response_reg"/>
    <property type="match status" value="1"/>
</dbReference>
<dbReference type="PROSITE" id="PS50043">
    <property type="entry name" value="HTH_LUXR_2"/>
    <property type="match status" value="1"/>
</dbReference>
<accession>A0A1T4KB76</accession>
<dbReference type="PANTHER" id="PTHR43214:SF37">
    <property type="entry name" value="TRANSCRIPTIONAL REGULATORY PROTEIN YDFI"/>
    <property type="match status" value="1"/>
</dbReference>